<gene>
    <name evidence="1" type="ORF">H5410_050798</name>
</gene>
<keyword evidence="2" id="KW-1185">Reference proteome</keyword>
<dbReference type="EMBL" id="JACXVP010000010">
    <property type="protein sequence ID" value="KAG5580171.1"/>
    <property type="molecule type" value="Genomic_DNA"/>
</dbReference>
<dbReference type="Proteomes" id="UP000824120">
    <property type="component" value="Chromosome 10"/>
</dbReference>
<comment type="caution">
    <text evidence="1">The sequence shown here is derived from an EMBL/GenBank/DDBJ whole genome shotgun (WGS) entry which is preliminary data.</text>
</comment>
<evidence type="ECO:0000313" key="2">
    <source>
        <dbReference type="Proteomes" id="UP000824120"/>
    </source>
</evidence>
<reference evidence="1 2" key="1">
    <citation type="submission" date="2020-09" db="EMBL/GenBank/DDBJ databases">
        <title>De no assembly of potato wild relative species, Solanum commersonii.</title>
        <authorList>
            <person name="Cho K."/>
        </authorList>
    </citation>
    <scope>NUCLEOTIDE SEQUENCE [LARGE SCALE GENOMIC DNA]</scope>
    <source>
        <strain evidence="1">LZ3.2</strain>
        <tissue evidence="1">Leaf</tissue>
    </source>
</reference>
<protein>
    <submittedName>
        <fullName evidence="1">Uncharacterized protein</fullName>
    </submittedName>
</protein>
<name>A0A9J5WWJ4_SOLCO</name>
<proteinExistence type="predicted"/>
<accession>A0A9J5WWJ4</accession>
<dbReference type="PANTHER" id="PTHR33063">
    <property type="entry name" value="OS02G0583500 PROTEIN"/>
    <property type="match status" value="1"/>
</dbReference>
<dbReference type="PANTHER" id="PTHR33063:SF13">
    <property type="entry name" value="OS02G0583500 PROTEIN"/>
    <property type="match status" value="1"/>
</dbReference>
<dbReference type="OrthoDB" id="1706770at2759"/>
<dbReference type="AlphaFoldDB" id="A0A9J5WWJ4"/>
<evidence type="ECO:0000313" key="1">
    <source>
        <dbReference type="EMBL" id="KAG5580171.1"/>
    </source>
</evidence>
<sequence>MVIEIPIGKGVPVKATQTSKLSNELGIIAQNCLTLPNKWKELTTEEKDVALIRCHFEINLDGCYVKDSCEDIVKNRSRQWRYKLKKMFYSACSEEDIRKIEVQELTSENWNRLCDMWCEPKHKGEHYEGVEPDRIEFYKSIHYSVVKAIHTSGGVSTMTIDEIVDVVLGTKLGYIKGLGYGLKQDTTRATQRKATELEDSLK</sequence>
<organism evidence="1 2">
    <name type="scientific">Solanum commersonii</name>
    <name type="common">Commerson's wild potato</name>
    <name type="synonym">Commerson's nightshade</name>
    <dbReference type="NCBI Taxonomy" id="4109"/>
    <lineage>
        <taxon>Eukaryota</taxon>
        <taxon>Viridiplantae</taxon>
        <taxon>Streptophyta</taxon>
        <taxon>Embryophyta</taxon>
        <taxon>Tracheophyta</taxon>
        <taxon>Spermatophyta</taxon>
        <taxon>Magnoliopsida</taxon>
        <taxon>eudicotyledons</taxon>
        <taxon>Gunneridae</taxon>
        <taxon>Pentapetalae</taxon>
        <taxon>asterids</taxon>
        <taxon>lamiids</taxon>
        <taxon>Solanales</taxon>
        <taxon>Solanaceae</taxon>
        <taxon>Solanoideae</taxon>
        <taxon>Solaneae</taxon>
        <taxon>Solanum</taxon>
    </lineage>
</organism>